<gene>
    <name evidence="1" type="ORF">METZ01_LOCUS441804</name>
</gene>
<accession>A0A382Z0T7</accession>
<feature type="non-terminal residue" evidence="1">
    <location>
        <position position="188"/>
    </location>
</feature>
<reference evidence="1" key="1">
    <citation type="submission" date="2018-05" db="EMBL/GenBank/DDBJ databases">
        <authorList>
            <person name="Lanie J.A."/>
            <person name="Ng W.-L."/>
            <person name="Kazmierczak K.M."/>
            <person name="Andrzejewski T.M."/>
            <person name="Davidsen T.M."/>
            <person name="Wayne K.J."/>
            <person name="Tettelin H."/>
            <person name="Glass J.I."/>
            <person name="Rusch D."/>
            <person name="Podicherti R."/>
            <person name="Tsui H.-C.T."/>
            <person name="Winkler M.E."/>
        </authorList>
    </citation>
    <scope>NUCLEOTIDE SEQUENCE</scope>
</reference>
<name>A0A382Z0T7_9ZZZZ</name>
<proteinExistence type="predicted"/>
<dbReference type="AlphaFoldDB" id="A0A382Z0T7"/>
<evidence type="ECO:0008006" key="2">
    <source>
        <dbReference type="Google" id="ProtNLM"/>
    </source>
</evidence>
<evidence type="ECO:0000313" key="1">
    <source>
        <dbReference type="EMBL" id="SVD88950.1"/>
    </source>
</evidence>
<protein>
    <recommendedName>
        <fullName evidence="2">Thioredoxin-like fold domain-containing protein</fullName>
    </recommendedName>
</protein>
<dbReference type="EMBL" id="UINC01179984">
    <property type="protein sequence ID" value="SVD88950.1"/>
    <property type="molecule type" value="Genomic_DNA"/>
</dbReference>
<organism evidence="1">
    <name type="scientific">marine metagenome</name>
    <dbReference type="NCBI Taxonomy" id="408172"/>
    <lineage>
        <taxon>unclassified sequences</taxon>
        <taxon>metagenomes</taxon>
        <taxon>ecological metagenomes</taxon>
    </lineage>
</organism>
<sequence>MKKIYFILLLSVTTAQNLDSIDIALDQLRTAVETASRNDQRVLVDDFTALNCPYCGYASFAVSDMLDEFPETLISAQWHWIEFTPDDSDLDDCVVNGLIGGCFDARAGFYGFDTINAVPVEVFNGGELIIGANGQPGAYDNYLPIYQNLVGAETPYEIFINVFKDSLIVDYEVTVSLDDNMSNENQKV</sequence>